<organism evidence="1 2">
    <name type="scientific">Pukyongia salina</name>
    <dbReference type="NCBI Taxonomy" id="2094025"/>
    <lineage>
        <taxon>Bacteria</taxon>
        <taxon>Pseudomonadati</taxon>
        <taxon>Bacteroidota</taxon>
        <taxon>Flavobacteriia</taxon>
        <taxon>Flavobacteriales</taxon>
        <taxon>Flavobacteriaceae</taxon>
        <taxon>Pukyongia</taxon>
    </lineage>
</organism>
<dbReference type="RefSeq" id="WP_105215441.1">
    <property type="nucleotide sequence ID" value="NZ_CP027062.1"/>
</dbReference>
<dbReference type="Proteomes" id="UP000238442">
    <property type="component" value="Chromosome"/>
</dbReference>
<sequence length="163" mass="18975">MANYKLILEDDFKDEFSLIAIHCSVEAYKMAFLLNQHLSLQLKRRRTDLDFSKHGLELSFPWFEFEDEFEYTTYDLLANSFKTINARTIASGGLFNDEASAELITEYLIPELKSADYLLKITSESQKLPIRKLLMDLNEINQVISAYTVEIEQLKSKNNLIFD</sequence>
<dbReference type="AlphaFoldDB" id="A0A2S0HV71"/>
<protein>
    <submittedName>
        <fullName evidence="1">IPExxxVDY family protein</fullName>
    </submittedName>
</protein>
<name>A0A2S0HV71_9FLAO</name>
<evidence type="ECO:0000313" key="2">
    <source>
        <dbReference type="Proteomes" id="UP000238442"/>
    </source>
</evidence>
<reference evidence="1 2" key="1">
    <citation type="submission" date="2018-02" db="EMBL/GenBank/DDBJ databases">
        <title>Genomic analysis of the strain RR4-38 isolated from a seawater recirculating aquaculture system.</title>
        <authorList>
            <person name="Kim Y.-S."/>
            <person name="Jang Y.H."/>
            <person name="Kim K.-H."/>
        </authorList>
    </citation>
    <scope>NUCLEOTIDE SEQUENCE [LARGE SCALE GENOMIC DNA]</scope>
    <source>
        <strain evidence="1 2">RR4-38</strain>
    </source>
</reference>
<dbReference type="EMBL" id="CP027062">
    <property type="protein sequence ID" value="AVI50530.1"/>
    <property type="molecule type" value="Genomic_DNA"/>
</dbReference>
<dbReference type="KEGG" id="aue:C5O00_04845"/>
<gene>
    <name evidence="1" type="ORF">C5O00_04845</name>
</gene>
<dbReference type="OrthoDB" id="676614at2"/>
<accession>A0A2S0HV71</accession>
<keyword evidence="2" id="KW-1185">Reference proteome</keyword>
<evidence type="ECO:0000313" key="1">
    <source>
        <dbReference type="EMBL" id="AVI50530.1"/>
    </source>
</evidence>
<proteinExistence type="predicted"/>
<dbReference type="InterPro" id="IPR047690">
    <property type="entry name" value="IPExxxVDY_fam"/>
</dbReference>
<dbReference type="NCBIfam" id="NF033205">
    <property type="entry name" value="IPExxxVDY"/>
    <property type="match status" value="1"/>
</dbReference>